<organism evidence="1 2">
    <name type="scientific">Novosphingobium ginsenosidimutans</name>
    <dbReference type="NCBI Taxonomy" id="1176536"/>
    <lineage>
        <taxon>Bacteria</taxon>
        <taxon>Pseudomonadati</taxon>
        <taxon>Pseudomonadota</taxon>
        <taxon>Alphaproteobacteria</taxon>
        <taxon>Sphingomonadales</taxon>
        <taxon>Sphingomonadaceae</taxon>
        <taxon>Novosphingobium</taxon>
    </lineage>
</organism>
<accession>A0A5B8S1T4</accession>
<dbReference type="Pfam" id="PF04325">
    <property type="entry name" value="DUF465"/>
    <property type="match status" value="1"/>
</dbReference>
<dbReference type="Proteomes" id="UP000321172">
    <property type="component" value="Chromosome"/>
</dbReference>
<dbReference type="EMBL" id="CP042345">
    <property type="protein sequence ID" value="QEA15469.1"/>
    <property type="molecule type" value="Genomic_DNA"/>
</dbReference>
<dbReference type="Gene3D" id="6.10.280.50">
    <property type="match status" value="1"/>
</dbReference>
<keyword evidence="2" id="KW-1185">Reference proteome</keyword>
<name>A0A5B8S1T4_9SPHN</name>
<evidence type="ECO:0000313" key="1">
    <source>
        <dbReference type="EMBL" id="QEA15469.1"/>
    </source>
</evidence>
<dbReference type="KEGG" id="ngf:FRF71_04585"/>
<proteinExistence type="predicted"/>
<dbReference type="RefSeq" id="WP_147089447.1">
    <property type="nucleotide sequence ID" value="NZ_BAABJD010000001.1"/>
</dbReference>
<protein>
    <submittedName>
        <fullName evidence="1">DUF465 domain-containing protein</fullName>
    </submittedName>
</protein>
<sequence length="57" mass="6986">MSDRVFRLLERHQKLDEALRLAQRRRLADPFEIIRLKKLKLAIKDRMARLLHRPRPT</sequence>
<dbReference type="InterPro" id="IPR038444">
    <property type="entry name" value="DUF465_sf"/>
</dbReference>
<gene>
    <name evidence="1" type="ORF">FRF71_04585</name>
</gene>
<reference evidence="1 2" key="1">
    <citation type="journal article" date="2013" name="J. Microbiol. Biotechnol.">
        <title>Novosphingobium ginsenosidimutans sp. nov., with the ability to convert ginsenoside.</title>
        <authorList>
            <person name="Kim J.K."/>
            <person name="He D."/>
            <person name="Liu Q.M."/>
            <person name="Park H.Y."/>
            <person name="Jung M.S."/>
            <person name="Yoon M.H."/>
            <person name="Kim S.C."/>
            <person name="Im W.T."/>
        </authorList>
    </citation>
    <scope>NUCLEOTIDE SEQUENCE [LARGE SCALE GENOMIC DNA]</scope>
    <source>
        <strain evidence="1 2">FW-6</strain>
    </source>
</reference>
<dbReference type="InterPro" id="IPR007420">
    <property type="entry name" value="DUF465"/>
</dbReference>
<dbReference type="AlphaFoldDB" id="A0A5B8S1T4"/>
<evidence type="ECO:0000313" key="2">
    <source>
        <dbReference type="Proteomes" id="UP000321172"/>
    </source>
</evidence>